<dbReference type="PANTHER" id="PTHR12461:SF105">
    <property type="entry name" value="HYPOXIA-INDUCIBLE FACTOR 1-ALPHA INHIBITOR"/>
    <property type="match status" value="1"/>
</dbReference>
<feature type="domain" description="JmjC" evidence="2">
    <location>
        <begin position="13"/>
        <end position="191"/>
    </location>
</feature>
<dbReference type="PANTHER" id="PTHR12461">
    <property type="entry name" value="HYPOXIA-INDUCIBLE FACTOR 1 ALPHA INHIBITOR-RELATED"/>
    <property type="match status" value="1"/>
</dbReference>
<dbReference type="Gene3D" id="2.60.120.10">
    <property type="entry name" value="Jelly Rolls"/>
    <property type="match status" value="1"/>
</dbReference>
<dbReference type="InterPro" id="IPR041667">
    <property type="entry name" value="Cupin_8"/>
</dbReference>
<dbReference type="PROSITE" id="PS51184">
    <property type="entry name" value="JMJC"/>
    <property type="match status" value="1"/>
</dbReference>
<sequence>MRDAGDEVERLRLSAADFFERVVEPAPPYLYFTATLSELGAELQARASGWQSLATEAEGGRSWAQLWSSSAGAVTQAHYDVADNVFVQLEGEKEFLLYPPHAADALHVYPDAHPRARKAQLCVETPDALAHPLCASLPPPTIVRLAPGDALYVPAFTFHHVASRTPTLSFNVFTQSSVPAAAAEALSLPLRLSASWPMELKRRVFSELLMQLLCRPHTLHVAQLGARAWLSQLVVSRYEPLRAAVSGRAEARAGGRTDRPRRRTDGRMDGAVAPDWQALRPVLEQYANQVDAALAQLRTAVQRAASTADSHEDAQRHYEGVSRLVVAHLAEMFALRLFSPSELHDELGNLACTLS</sequence>
<dbReference type="Pfam" id="PF13621">
    <property type="entry name" value="Cupin_8"/>
    <property type="match status" value="1"/>
</dbReference>
<dbReference type="AlphaFoldDB" id="A0A7S0P529"/>
<dbReference type="InterPro" id="IPR003347">
    <property type="entry name" value="JmjC_dom"/>
</dbReference>
<name>A0A7S0P529_9EUKA</name>
<gene>
    <name evidence="3" type="ORF">CLEP1334_LOCUS25484</name>
</gene>
<dbReference type="InterPro" id="IPR014710">
    <property type="entry name" value="RmlC-like_jellyroll"/>
</dbReference>
<protein>
    <recommendedName>
        <fullName evidence="2">JmjC domain-containing protein</fullName>
    </recommendedName>
</protein>
<dbReference type="EMBL" id="HBER01051000">
    <property type="protein sequence ID" value="CAD8550194.1"/>
    <property type="molecule type" value="Transcribed_RNA"/>
</dbReference>
<evidence type="ECO:0000259" key="2">
    <source>
        <dbReference type="PROSITE" id="PS51184"/>
    </source>
</evidence>
<evidence type="ECO:0000256" key="1">
    <source>
        <dbReference type="SAM" id="MobiDB-lite"/>
    </source>
</evidence>
<reference evidence="3" key="1">
    <citation type="submission" date="2021-01" db="EMBL/GenBank/DDBJ databases">
        <authorList>
            <person name="Corre E."/>
            <person name="Pelletier E."/>
            <person name="Niang G."/>
            <person name="Scheremetjew M."/>
            <person name="Finn R."/>
            <person name="Kale V."/>
            <person name="Holt S."/>
            <person name="Cochrane G."/>
            <person name="Meng A."/>
            <person name="Brown T."/>
            <person name="Cohen L."/>
        </authorList>
    </citation>
    <scope>NUCLEOTIDE SEQUENCE</scope>
    <source>
        <strain evidence="3">RCC1130</strain>
    </source>
</reference>
<evidence type="ECO:0000313" key="3">
    <source>
        <dbReference type="EMBL" id="CAD8550194.1"/>
    </source>
</evidence>
<feature type="region of interest" description="Disordered" evidence="1">
    <location>
        <begin position="249"/>
        <end position="269"/>
    </location>
</feature>
<feature type="compositionally biased region" description="Basic and acidic residues" evidence="1">
    <location>
        <begin position="249"/>
        <end position="268"/>
    </location>
</feature>
<dbReference type="SUPFAM" id="SSF51197">
    <property type="entry name" value="Clavaminate synthase-like"/>
    <property type="match status" value="1"/>
</dbReference>
<accession>A0A7S0P529</accession>
<organism evidence="3">
    <name type="scientific">Calcidiscus leptoporus</name>
    <dbReference type="NCBI Taxonomy" id="127549"/>
    <lineage>
        <taxon>Eukaryota</taxon>
        <taxon>Haptista</taxon>
        <taxon>Haptophyta</taxon>
        <taxon>Prymnesiophyceae</taxon>
        <taxon>Coccolithales</taxon>
        <taxon>Calcidiscaceae</taxon>
        <taxon>Calcidiscus</taxon>
    </lineage>
</organism>
<dbReference type="SMART" id="SM00558">
    <property type="entry name" value="JmjC"/>
    <property type="match status" value="1"/>
</dbReference>
<proteinExistence type="predicted"/>